<name>A0A1A8PVZ6_9TELE</name>
<reference evidence="1" key="2">
    <citation type="submission" date="2016-06" db="EMBL/GenBank/DDBJ databases">
        <title>The genome of a short-lived fish provides insights into sex chromosome evolution and the genetic control of aging.</title>
        <authorList>
            <person name="Reichwald K."/>
            <person name="Felder M."/>
            <person name="Petzold A."/>
            <person name="Koch P."/>
            <person name="Groth M."/>
            <person name="Platzer M."/>
        </authorList>
    </citation>
    <scope>NUCLEOTIDE SEQUENCE</scope>
    <source>
        <tissue evidence="1">Brain</tissue>
    </source>
</reference>
<protein>
    <submittedName>
        <fullName evidence="1">ST6 (Alpha-N-acetyl-neuraminyl-2,3-beta-galactosyl-1, 3)-N-acetylgalactosaminide alpha-2,6-sialyltransferase 1</fullName>
    </submittedName>
</protein>
<evidence type="ECO:0000313" key="1">
    <source>
        <dbReference type="EMBL" id="SBR85154.1"/>
    </source>
</evidence>
<feature type="non-terminal residue" evidence="1">
    <location>
        <position position="1"/>
    </location>
</feature>
<keyword evidence="1" id="KW-0328">Glycosyltransferase</keyword>
<sequence length="97" mass="10844">PHLHHMYTSAEEISLFHHCAQVQRFLITFAQTTAGNKITSQKSNLSNQVGTNKLLGVCVCVVVFHHMSFMPRNECCSPAYSLVMTKLQLRIAPLSLS</sequence>
<reference evidence="1" key="1">
    <citation type="submission" date="2016-05" db="EMBL/GenBank/DDBJ databases">
        <authorList>
            <person name="Lavstsen T."/>
            <person name="Jespersen J.S."/>
        </authorList>
    </citation>
    <scope>NUCLEOTIDE SEQUENCE</scope>
    <source>
        <tissue evidence="1">Brain</tissue>
    </source>
</reference>
<gene>
    <name evidence="1" type="primary">ST6GALNAC1</name>
</gene>
<organism evidence="1">
    <name type="scientific">Nothobranchius rachovii</name>
    <name type="common">bluefin notho</name>
    <dbReference type="NCBI Taxonomy" id="451742"/>
    <lineage>
        <taxon>Eukaryota</taxon>
        <taxon>Metazoa</taxon>
        <taxon>Chordata</taxon>
        <taxon>Craniata</taxon>
        <taxon>Vertebrata</taxon>
        <taxon>Euteleostomi</taxon>
        <taxon>Actinopterygii</taxon>
        <taxon>Neopterygii</taxon>
        <taxon>Teleostei</taxon>
        <taxon>Neoteleostei</taxon>
        <taxon>Acanthomorphata</taxon>
        <taxon>Ovalentaria</taxon>
        <taxon>Atherinomorphae</taxon>
        <taxon>Cyprinodontiformes</taxon>
        <taxon>Nothobranchiidae</taxon>
        <taxon>Nothobranchius</taxon>
    </lineage>
</organism>
<feature type="non-terminal residue" evidence="1">
    <location>
        <position position="97"/>
    </location>
</feature>
<proteinExistence type="predicted"/>
<accession>A0A1A8PVZ6</accession>
<dbReference type="AlphaFoldDB" id="A0A1A8PVZ6"/>
<dbReference type="EMBL" id="HAEI01003578">
    <property type="protein sequence ID" value="SBR85154.1"/>
    <property type="molecule type" value="Transcribed_RNA"/>
</dbReference>
<keyword evidence="1" id="KW-0808">Transferase</keyword>
<dbReference type="GO" id="GO:0016757">
    <property type="term" value="F:glycosyltransferase activity"/>
    <property type="evidence" value="ECO:0007669"/>
    <property type="project" value="UniProtKB-KW"/>
</dbReference>